<evidence type="ECO:0000313" key="2">
    <source>
        <dbReference type="EMBL" id="MDJ1178744.1"/>
    </source>
</evidence>
<organism evidence="2 3">
    <name type="scientific">Roseofilum halophilum BLCC-M91</name>
    <dbReference type="NCBI Taxonomy" id="3022259"/>
    <lineage>
        <taxon>Bacteria</taxon>
        <taxon>Bacillati</taxon>
        <taxon>Cyanobacteriota</taxon>
        <taxon>Cyanophyceae</taxon>
        <taxon>Desertifilales</taxon>
        <taxon>Desertifilaceae</taxon>
        <taxon>Roseofilum</taxon>
        <taxon>Roseofilum halophilum</taxon>
    </lineage>
</organism>
<keyword evidence="3" id="KW-1185">Reference proteome</keyword>
<dbReference type="NCBIfam" id="TIGR01784">
    <property type="entry name" value="T_den_put_tspse"/>
    <property type="match status" value="1"/>
</dbReference>
<dbReference type="PANTHER" id="PTHR41317">
    <property type="entry name" value="PD-(D_E)XK NUCLEASE FAMILY TRANSPOSASE"/>
    <property type="match status" value="1"/>
</dbReference>
<name>A0ABT7BJG0_9CYAN</name>
<dbReference type="Proteomes" id="UP001231370">
    <property type="component" value="Unassembled WGS sequence"/>
</dbReference>
<dbReference type="RefSeq" id="WP_283762056.1">
    <property type="nucleotide sequence ID" value="NZ_JAQPOK010000065.1"/>
</dbReference>
<protein>
    <submittedName>
        <fullName evidence="2">Rpn family recombination-promoting nuclease/putative transposase</fullName>
    </submittedName>
</protein>
<comment type="caution">
    <text evidence="2">The sequence shown here is derived from an EMBL/GenBank/DDBJ whole genome shotgun (WGS) entry which is preliminary data.</text>
</comment>
<reference evidence="2 3" key="1">
    <citation type="submission" date="2023-01" db="EMBL/GenBank/DDBJ databases">
        <title>Novel diversity within Roseofilum (Cyanobacteria; Desertifilaceae) from marine benthic mats with descriptions of four novel species.</title>
        <authorList>
            <person name="Wang Y."/>
            <person name="Berthold D.E."/>
            <person name="Hu J."/>
            <person name="Lefler F.W."/>
            <person name="Laughinghouse H.D. IV."/>
        </authorList>
    </citation>
    <scope>NUCLEOTIDE SEQUENCE [LARGE SCALE GENOMIC DNA]</scope>
    <source>
        <strain evidence="2 3">BLCC-M91</strain>
    </source>
</reference>
<gene>
    <name evidence="2" type="ORF">PJF56_07710</name>
</gene>
<proteinExistence type="predicted"/>
<dbReference type="PANTHER" id="PTHR41317:SF1">
    <property type="entry name" value="PD-(D_E)XK NUCLEASE FAMILY TRANSPOSASE"/>
    <property type="match status" value="1"/>
</dbReference>
<dbReference type="EMBL" id="JAQPOK010000065">
    <property type="protein sequence ID" value="MDJ1178744.1"/>
    <property type="molecule type" value="Genomic_DNA"/>
</dbReference>
<accession>A0ABT7BJG0</accession>
<dbReference type="InterPro" id="IPR010106">
    <property type="entry name" value="RpnA"/>
</dbReference>
<dbReference type="Pfam" id="PF12784">
    <property type="entry name" value="PDDEXK_2"/>
    <property type="match status" value="1"/>
</dbReference>
<feature type="domain" description="DUF4351" evidence="1">
    <location>
        <begin position="246"/>
        <end position="307"/>
    </location>
</feature>
<evidence type="ECO:0000313" key="3">
    <source>
        <dbReference type="Proteomes" id="UP001231370"/>
    </source>
</evidence>
<sequence>MEFISPKTDFAFKRIFGSQQSKDILISFLNALIYEGRSEITDLDIIDPSNQSEIRIIKDSYLDVKAILSNGTTVLIEMQLYNTPAFKKRVLYNCAKTYGNQLSVAQSYTRLQPVISLTIVDFPLFPKVDPIITQFCLKEKKLSFDYPGEQIELIFVELQKFNKSLEELETLTDKWIYFMKEAPNLQMIPSRLEEVAEIGKALEIANRANLSPKEAEELHQNEIWLLDQQGYAVQARIDGLAQGREEGREEGEFSGQLKLILRLLEQRFGELEPTLKAQIEALSLSELELLGVAIFQLTTLDDLSHWLAENSG</sequence>
<evidence type="ECO:0000259" key="1">
    <source>
        <dbReference type="Pfam" id="PF14261"/>
    </source>
</evidence>
<dbReference type="InterPro" id="IPR025587">
    <property type="entry name" value="DUF4351"/>
</dbReference>
<dbReference type="Pfam" id="PF14261">
    <property type="entry name" value="DUF4351"/>
    <property type="match status" value="1"/>
</dbReference>